<feature type="region of interest" description="Disordered" evidence="3">
    <location>
        <begin position="72"/>
        <end position="95"/>
    </location>
</feature>
<name>A0A1N6YF10_9ACTN</name>
<accession>A0A1N6YF10</accession>
<evidence type="ECO:0000313" key="5">
    <source>
        <dbReference type="EMBL" id="SIR13109.1"/>
    </source>
</evidence>
<feature type="coiled-coil region" evidence="2">
    <location>
        <begin position="31"/>
        <end position="58"/>
    </location>
</feature>
<proteinExistence type="predicted"/>
<dbReference type="NCBIfam" id="TIGR01554">
    <property type="entry name" value="major_cap_HK97"/>
    <property type="match status" value="1"/>
</dbReference>
<evidence type="ECO:0000259" key="4">
    <source>
        <dbReference type="Pfam" id="PF05065"/>
    </source>
</evidence>
<dbReference type="EMBL" id="FTNF01000006">
    <property type="protein sequence ID" value="SIR13109.1"/>
    <property type="molecule type" value="Genomic_DNA"/>
</dbReference>
<dbReference type="STRING" id="1198245.SAMN05444858_106279"/>
<dbReference type="SUPFAM" id="SSF56563">
    <property type="entry name" value="Major capsid protein gp5"/>
    <property type="match status" value="1"/>
</dbReference>
<evidence type="ECO:0000256" key="1">
    <source>
        <dbReference type="ARBA" id="ARBA00004328"/>
    </source>
</evidence>
<keyword evidence="2" id="KW-0175">Coiled coil</keyword>
<dbReference type="Proteomes" id="UP000186004">
    <property type="component" value="Unassembled WGS sequence"/>
</dbReference>
<dbReference type="Pfam" id="PF05065">
    <property type="entry name" value="Phage_capsid"/>
    <property type="match status" value="1"/>
</dbReference>
<evidence type="ECO:0000256" key="2">
    <source>
        <dbReference type="SAM" id="Coils"/>
    </source>
</evidence>
<dbReference type="InterPro" id="IPR054612">
    <property type="entry name" value="Phage_capsid-like_C"/>
</dbReference>
<evidence type="ECO:0000256" key="3">
    <source>
        <dbReference type="SAM" id="MobiDB-lite"/>
    </source>
</evidence>
<keyword evidence="6" id="KW-1185">Reference proteome</keyword>
<gene>
    <name evidence="5" type="ORF">SAMN05444858_106279</name>
</gene>
<evidence type="ECO:0000313" key="6">
    <source>
        <dbReference type="Proteomes" id="UP000186004"/>
    </source>
</evidence>
<sequence length="477" mass="51577">MDRNKLVARNKTITDEAREILDAVTKENPLTDEQRAELDRLDTELRANEAALEVLNEREEQDARLARVNASRAQYGTQRTGHPGDISSSFGGSTRDQAKRTLDTLHRSGQLPDHAAEKATDLVTKQGTARDQDVAARWVVVAGNEAYRSAFGKMLADPQKGHMLWTPQEQEAYRQAEQLRVEMRANMAEATGGAGGYMVPVVLDPAIMLSSSGSINPLRRISRVVQTVGSQWSGITSTGISAEWLGADNTARAMSEQPPVVANPNIPVFLGDAFVPYSYEIGMDIRDFQAEITKLTLDAADQLMNTAYTTGTGVGQPKGLITALVAAGGSSVVASGTADTFKASDVYALQNAQAPRFSARSEWVAALPTINTMAQMETTAGARLFPELGSGRLLNRSIHELSNMDGAVNATQENYILAYGDFSNFVIVDRIGTTIELIPNLMDPATGRPSGKRGLVLYFRTGSDVVVPNAFRLLNVT</sequence>
<dbReference type="RefSeq" id="WP_084752663.1">
    <property type="nucleotide sequence ID" value="NZ_FTNF01000006.1"/>
</dbReference>
<dbReference type="OrthoDB" id="3690431at2"/>
<feature type="domain" description="Phage capsid-like C-terminal" evidence="4">
    <location>
        <begin position="195"/>
        <end position="475"/>
    </location>
</feature>
<protein>
    <submittedName>
        <fullName evidence="5">Phage major capsid protein, HK97 family</fullName>
    </submittedName>
</protein>
<dbReference type="InterPro" id="IPR024455">
    <property type="entry name" value="Phage_capsid"/>
</dbReference>
<reference evidence="5 6" key="1">
    <citation type="submission" date="2017-01" db="EMBL/GenBank/DDBJ databases">
        <authorList>
            <person name="Mah S.A."/>
            <person name="Swanson W.J."/>
            <person name="Moy G.W."/>
            <person name="Vacquier V.D."/>
        </authorList>
    </citation>
    <scope>NUCLEOTIDE SEQUENCE [LARGE SCALE GENOMIC DNA]</scope>
    <source>
        <strain evidence="5 6">DSM 45758</strain>
    </source>
</reference>
<dbReference type="AlphaFoldDB" id="A0A1N6YF10"/>
<comment type="subcellular location">
    <subcellularLocation>
        <location evidence="1">Virion</location>
    </subcellularLocation>
</comment>
<organism evidence="5 6">
    <name type="scientific">Micromonospora avicenniae</name>
    <dbReference type="NCBI Taxonomy" id="1198245"/>
    <lineage>
        <taxon>Bacteria</taxon>
        <taxon>Bacillati</taxon>
        <taxon>Actinomycetota</taxon>
        <taxon>Actinomycetes</taxon>
        <taxon>Micromonosporales</taxon>
        <taxon>Micromonosporaceae</taxon>
        <taxon>Micromonospora</taxon>
    </lineage>
</organism>